<evidence type="ECO:0000313" key="13">
    <source>
        <dbReference type="Proteomes" id="UP000095746"/>
    </source>
</evidence>
<dbReference type="EMBL" id="JAQLWV010000009">
    <property type="protein sequence ID" value="MDB7933006.1"/>
    <property type="molecule type" value="Genomic_DNA"/>
</dbReference>
<dbReference type="GO" id="GO:0005829">
    <property type="term" value="C:cytosol"/>
    <property type="evidence" value="ECO:0007669"/>
    <property type="project" value="TreeGrafter"/>
</dbReference>
<dbReference type="SUPFAM" id="SSF52172">
    <property type="entry name" value="CheY-like"/>
    <property type="match status" value="1"/>
</dbReference>
<dbReference type="PANTHER" id="PTHR48111">
    <property type="entry name" value="REGULATOR OF RPOS"/>
    <property type="match status" value="1"/>
</dbReference>
<proteinExistence type="predicted"/>
<evidence type="ECO:0000259" key="9">
    <source>
        <dbReference type="PROSITE" id="PS50110"/>
    </source>
</evidence>
<dbReference type="EMBL" id="CYZT01000362">
    <property type="protein sequence ID" value="CUP45185.1"/>
    <property type="molecule type" value="Genomic_DNA"/>
</dbReference>
<dbReference type="RefSeq" id="WP_021630062.1">
    <property type="nucleotide sequence ID" value="NZ_AP031431.1"/>
</dbReference>
<keyword evidence="5" id="KW-0238">DNA-binding</keyword>
<organism evidence="10 13">
    <name type="scientific">Flavonifractor plautii</name>
    <name type="common">Fusobacterium plautii</name>
    <dbReference type="NCBI Taxonomy" id="292800"/>
    <lineage>
        <taxon>Bacteria</taxon>
        <taxon>Bacillati</taxon>
        <taxon>Bacillota</taxon>
        <taxon>Clostridia</taxon>
        <taxon>Eubacteriales</taxon>
        <taxon>Oscillospiraceae</taxon>
        <taxon>Flavonifractor</taxon>
    </lineage>
</organism>
<dbReference type="Pfam" id="PF00072">
    <property type="entry name" value="Response_reg"/>
    <property type="match status" value="1"/>
</dbReference>
<evidence type="ECO:0000256" key="3">
    <source>
        <dbReference type="ARBA" id="ARBA00023012"/>
    </source>
</evidence>
<evidence type="ECO:0000256" key="7">
    <source>
        <dbReference type="ARBA" id="ARBA00024867"/>
    </source>
</evidence>
<evidence type="ECO:0000256" key="6">
    <source>
        <dbReference type="ARBA" id="ARBA00023163"/>
    </source>
</evidence>
<name>A0A174NGT1_FLAPL</name>
<feature type="domain" description="Response regulatory" evidence="9">
    <location>
        <begin position="6"/>
        <end position="122"/>
    </location>
</feature>
<feature type="modified residue" description="4-aspartylphosphate" evidence="8">
    <location>
        <position position="57"/>
    </location>
</feature>
<dbReference type="InterPro" id="IPR039420">
    <property type="entry name" value="WalR-like"/>
</dbReference>
<dbReference type="InterPro" id="IPR011006">
    <property type="entry name" value="CheY-like_superfamily"/>
</dbReference>
<protein>
    <recommendedName>
        <fullName evidence="1">Stage 0 sporulation protein A homolog</fullName>
    </recommendedName>
</protein>
<evidence type="ECO:0000256" key="1">
    <source>
        <dbReference type="ARBA" id="ARBA00018672"/>
    </source>
</evidence>
<dbReference type="CDD" id="cd00156">
    <property type="entry name" value="REC"/>
    <property type="match status" value="1"/>
</dbReference>
<dbReference type="SMART" id="SM00448">
    <property type="entry name" value="REC"/>
    <property type="match status" value="1"/>
</dbReference>
<keyword evidence="2 8" id="KW-0597">Phosphoprotein</keyword>
<evidence type="ECO:0000313" key="10">
    <source>
        <dbReference type="EMBL" id="CUP45185.1"/>
    </source>
</evidence>
<evidence type="ECO:0000256" key="8">
    <source>
        <dbReference type="PROSITE-ProRule" id="PRU00169"/>
    </source>
</evidence>
<dbReference type="InterPro" id="IPR001789">
    <property type="entry name" value="Sig_transdc_resp-reg_receiver"/>
</dbReference>
<dbReference type="EMBL" id="JAQLWO010000011">
    <property type="protein sequence ID" value="MDB7906476.1"/>
    <property type="molecule type" value="Genomic_DNA"/>
</dbReference>
<dbReference type="GO" id="GO:0000156">
    <property type="term" value="F:phosphorelay response regulator activity"/>
    <property type="evidence" value="ECO:0007669"/>
    <property type="project" value="TreeGrafter"/>
</dbReference>
<accession>A0A174NGT1</accession>
<reference evidence="11" key="2">
    <citation type="submission" date="2023-01" db="EMBL/GenBank/DDBJ databases">
        <title>Human gut microbiome strain richness.</title>
        <authorList>
            <person name="Chen-Liaw A."/>
        </authorList>
    </citation>
    <scope>NUCLEOTIDE SEQUENCE</scope>
    <source>
        <strain evidence="12">1001287st1_F4_1001285I_161205</strain>
        <strain evidence="11">2225st1_A6_2225SCRN_200828</strain>
    </source>
</reference>
<dbReference type="GO" id="GO:0000976">
    <property type="term" value="F:transcription cis-regulatory region binding"/>
    <property type="evidence" value="ECO:0007669"/>
    <property type="project" value="TreeGrafter"/>
</dbReference>
<dbReference type="AlphaFoldDB" id="A0A174NGT1"/>
<dbReference type="GO" id="GO:0032993">
    <property type="term" value="C:protein-DNA complex"/>
    <property type="evidence" value="ECO:0007669"/>
    <property type="project" value="TreeGrafter"/>
</dbReference>
<dbReference type="Proteomes" id="UP001211006">
    <property type="component" value="Unassembled WGS sequence"/>
</dbReference>
<keyword evidence="6" id="KW-0804">Transcription</keyword>
<gene>
    <name evidence="10" type="primary">spo0A_6</name>
    <name evidence="10" type="ORF">ERS852411_03155</name>
    <name evidence="11" type="ORF">PND83_10860</name>
    <name evidence="12" type="ORF">PNE06_07940</name>
</gene>
<reference evidence="10 13" key="1">
    <citation type="submission" date="2015-09" db="EMBL/GenBank/DDBJ databases">
        <authorList>
            <consortium name="Pathogen Informatics"/>
        </authorList>
    </citation>
    <scope>NUCLEOTIDE SEQUENCE [LARGE SCALE GENOMIC DNA]</scope>
    <source>
        <strain evidence="10 13">2789STDY5608854</strain>
    </source>
</reference>
<keyword evidence="3" id="KW-0902">Two-component regulatory system</keyword>
<dbReference type="Proteomes" id="UP001211173">
    <property type="component" value="Unassembled WGS sequence"/>
</dbReference>
<dbReference type="PANTHER" id="PTHR48111:SF1">
    <property type="entry name" value="TWO-COMPONENT RESPONSE REGULATOR ORR33"/>
    <property type="match status" value="1"/>
</dbReference>
<comment type="function">
    <text evidence="7">May play the central regulatory role in sporulation. It may be an element of the effector pathway responsible for the activation of sporulation genes in response to nutritional stress. Spo0A may act in concert with spo0H (a sigma factor) to control the expression of some genes that are critical to the sporulation process.</text>
</comment>
<sequence length="229" mass="24816">MALEIRVLVVEDDPETRMLTEALLSGRKGVCLCALAKDGLEGLELVEQTRPDIVLLDLILPGMDGLDFLRTLRRRNERPAVVVASQASEPTVIRLAFQLGASYYLIKPLNFDSLPDLFHSLCLEPRERAAADYLRGMGASGLGVEAAARTAAVLSTGAEGAIPLKEGYAAAMAAQNTSYACVEKNIRSMVGKLQAGACGEYQALMGGLPAERPSNELFLRRLARRILEW</sequence>
<dbReference type="PROSITE" id="PS50110">
    <property type="entry name" value="RESPONSE_REGULATORY"/>
    <property type="match status" value="1"/>
</dbReference>
<evidence type="ECO:0000256" key="4">
    <source>
        <dbReference type="ARBA" id="ARBA00023015"/>
    </source>
</evidence>
<evidence type="ECO:0000256" key="2">
    <source>
        <dbReference type="ARBA" id="ARBA00022553"/>
    </source>
</evidence>
<evidence type="ECO:0000256" key="5">
    <source>
        <dbReference type="ARBA" id="ARBA00023125"/>
    </source>
</evidence>
<dbReference type="GO" id="GO:0006355">
    <property type="term" value="P:regulation of DNA-templated transcription"/>
    <property type="evidence" value="ECO:0007669"/>
    <property type="project" value="TreeGrafter"/>
</dbReference>
<evidence type="ECO:0000313" key="12">
    <source>
        <dbReference type="EMBL" id="MDB7933006.1"/>
    </source>
</evidence>
<keyword evidence="4" id="KW-0805">Transcription regulation</keyword>
<dbReference type="Gene3D" id="3.40.50.2300">
    <property type="match status" value="1"/>
</dbReference>
<dbReference type="Proteomes" id="UP000095746">
    <property type="component" value="Unassembled WGS sequence"/>
</dbReference>
<evidence type="ECO:0000313" key="11">
    <source>
        <dbReference type="EMBL" id="MDB7906476.1"/>
    </source>
</evidence>